<organism evidence="1 2">
    <name type="scientific">Planctomicrobium piriforme</name>
    <dbReference type="NCBI Taxonomy" id="1576369"/>
    <lineage>
        <taxon>Bacteria</taxon>
        <taxon>Pseudomonadati</taxon>
        <taxon>Planctomycetota</taxon>
        <taxon>Planctomycetia</taxon>
        <taxon>Planctomycetales</taxon>
        <taxon>Planctomycetaceae</taxon>
        <taxon>Planctomicrobium</taxon>
    </lineage>
</organism>
<reference evidence="2" key="1">
    <citation type="submission" date="2016-10" db="EMBL/GenBank/DDBJ databases">
        <authorList>
            <person name="Varghese N."/>
            <person name="Submissions S."/>
        </authorList>
    </citation>
    <scope>NUCLEOTIDE SEQUENCE [LARGE SCALE GENOMIC DNA]</scope>
    <source>
        <strain evidence="2">DSM 26348</strain>
    </source>
</reference>
<dbReference type="Proteomes" id="UP000199518">
    <property type="component" value="Unassembled WGS sequence"/>
</dbReference>
<accession>A0A1I3J4Q3</accession>
<proteinExistence type="predicted"/>
<evidence type="ECO:0008006" key="3">
    <source>
        <dbReference type="Google" id="ProtNLM"/>
    </source>
</evidence>
<name>A0A1I3J4Q3_9PLAN</name>
<keyword evidence="2" id="KW-1185">Reference proteome</keyword>
<dbReference type="EMBL" id="FOQD01000010">
    <property type="protein sequence ID" value="SFI54958.1"/>
    <property type="molecule type" value="Genomic_DNA"/>
</dbReference>
<dbReference type="RefSeq" id="WP_092051089.1">
    <property type="nucleotide sequence ID" value="NZ_FOQD01000010.1"/>
</dbReference>
<gene>
    <name evidence="1" type="ORF">SAMN05421753_11051</name>
</gene>
<evidence type="ECO:0000313" key="1">
    <source>
        <dbReference type="EMBL" id="SFI54958.1"/>
    </source>
</evidence>
<dbReference type="AlphaFoldDB" id="A0A1I3J4Q3"/>
<sequence length="158" mass="17052">MHTNAFQFGCTLLLCLFVSQGCQRADGLVRVTGVVTRNGEPAAQMLLIFTPLESGSPSYGATDEQGRYELMFTSSKRGAQVGEYRVEIRPAELISDEMANRKVVRTAAINRGKPKVQPAVQQSYPAVVKTGKNRIDFSLGGLTPIPPQALAPTGGVKR</sequence>
<protein>
    <recommendedName>
        <fullName evidence="3">Carboxypeptidase regulatory-like domain-containing protein</fullName>
    </recommendedName>
</protein>
<evidence type="ECO:0000313" key="2">
    <source>
        <dbReference type="Proteomes" id="UP000199518"/>
    </source>
</evidence>
<dbReference type="OrthoDB" id="291697at2"/>